<sequence>MNPAYHAAPGQASPEPAGTPEALYRLFRALPQNERFTAARYILEDEEIRHYLKTPNETTLEALSEDKDNMPVFYTMDALREDLLR</sequence>
<organism evidence="1">
    <name type="scientific">Candidatus Kentrum sp. LPFa</name>
    <dbReference type="NCBI Taxonomy" id="2126335"/>
    <lineage>
        <taxon>Bacteria</taxon>
        <taxon>Pseudomonadati</taxon>
        <taxon>Pseudomonadota</taxon>
        <taxon>Gammaproteobacteria</taxon>
        <taxon>Candidatus Kentrum</taxon>
    </lineage>
</organism>
<protein>
    <submittedName>
        <fullName evidence="1">Uncharacterized protein</fullName>
    </submittedName>
</protein>
<evidence type="ECO:0000313" key="1">
    <source>
        <dbReference type="EMBL" id="VFK11501.1"/>
    </source>
</evidence>
<dbReference type="EMBL" id="CAADFP010000050">
    <property type="protein sequence ID" value="VFK27673.1"/>
    <property type="molecule type" value="Genomic_DNA"/>
</dbReference>
<evidence type="ECO:0000313" key="2">
    <source>
        <dbReference type="EMBL" id="VFK27673.1"/>
    </source>
</evidence>
<reference evidence="1" key="1">
    <citation type="submission" date="2019-02" db="EMBL/GenBank/DDBJ databases">
        <authorList>
            <person name="Gruber-Vodicka R. H."/>
            <person name="Seah K. B. B."/>
        </authorList>
    </citation>
    <scope>NUCLEOTIDE SEQUENCE</scope>
    <source>
        <strain evidence="1">BECK_S312</strain>
        <strain evidence="2">BECK_S426</strain>
    </source>
</reference>
<accession>A0A450W379</accession>
<proteinExistence type="predicted"/>
<dbReference type="EMBL" id="CAADFM010000056">
    <property type="protein sequence ID" value="VFK11501.1"/>
    <property type="molecule type" value="Genomic_DNA"/>
</dbReference>
<dbReference type="AlphaFoldDB" id="A0A450W379"/>
<name>A0A450W379_9GAMM</name>
<gene>
    <name evidence="1" type="ORF">BECKLPF1236A_GA0070988_1005610</name>
    <name evidence="2" type="ORF">BECKLPF1236C_GA0070990_1005010</name>
</gene>